<organism evidence="6 7">
    <name type="scientific">Streptomyces beijiangensis</name>
    <dbReference type="NCBI Taxonomy" id="163361"/>
    <lineage>
        <taxon>Bacteria</taxon>
        <taxon>Bacillati</taxon>
        <taxon>Actinomycetota</taxon>
        <taxon>Actinomycetes</taxon>
        <taxon>Kitasatosporales</taxon>
        <taxon>Streptomycetaceae</taxon>
        <taxon>Streptomyces</taxon>
    </lineage>
</organism>
<dbReference type="GO" id="GO:0000976">
    <property type="term" value="F:transcription cis-regulatory region binding"/>
    <property type="evidence" value="ECO:0007669"/>
    <property type="project" value="TreeGrafter"/>
</dbReference>
<dbReference type="InterPro" id="IPR004111">
    <property type="entry name" value="Repressor_TetR_C"/>
</dbReference>
<dbReference type="InterPro" id="IPR036271">
    <property type="entry name" value="Tet_transcr_reg_TetR-rel_C_sf"/>
</dbReference>
<sequence>MAGEQKKDGDRVELSLWERLERPAPAARTSLTPRKIAEVAVAIADAEGFAAVTMRRLAKELDVAPMAAYRHVSGKDDLWALMIDRIFTELGAAPEAKGWRGVLRAEALNVRELMLRHPWMGELPAPLFVLTPNRMAAAERQLAGLDGRGLDVDTMMVAMRTVNAYVYGITRSEVALHSYMKQHGWDNPDQTRTALAPQMMYLMGTGRYPTYHRYTREAEHKDDPSWEFELGLDCVLDGIEARLEPGS</sequence>
<dbReference type="Gene3D" id="1.10.10.60">
    <property type="entry name" value="Homeodomain-like"/>
    <property type="match status" value="1"/>
</dbReference>
<dbReference type="SUPFAM" id="SSF48498">
    <property type="entry name" value="Tetracyclin repressor-like, C-terminal domain"/>
    <property type="match status" value="1"/>
</dbReference>
<dbReference type="InterPro" id="IPR001647">
    <property type="entry name" value="HTH_TetR"/>
</dbReference>
<dbReference type="InterPro" id="IPR009057">
    <property type="entry name" value="Homeodomain-like_sf"/>
</dbReference>
<dbReference type="AlphaFoldDB" id="A0A939JMK1"/>
<evidence type="ECO:0000259" key="5">
    <source>
        <dbReference type="PROSITE" id="PS50977"/>
    </source>
</evidence>
<dbReference type="PANTHER" id="PTHR30055:SF151">
    <property type="entry name" value="TRANSCRIPTIONAL REGULATORY PROTEIN"/>
    <property type="match status" value="1"/>
</dbReference>
<protein>
    <submittedName>
        <fullName evidence="6">TetR/AcrR family transcriptional regulator</fullName>
    </submittedName>
</protein>
<dbReference type="Proteomes" id="UP000664167">
    <property type="component" value="Unassembled WGS sequence"/>
</dbReference>
<dbReference type="PANTHER" id="PTHR30055">
    <property type="entry name" value="HTH-TYPE TRANSCRIPTIONAL REGULATOR RUTR"/>
    <property type="match status" value="1"/>
</dbReference>
<reference evidence="6" key="1">
    <citation type="submission" date="2021-03" db="EMBL/GenBank/DDBJ databases">
        <title>Streptomyces poriferae sp. nov., a novel marine sponge-derived Actinobacteria species with anti-MRSA activity.</title>
        <authorList>
            <person name="Sandoval-Powers M."/>
            <person name="Kralova S."/>
            <person name="Nguyen G.-S."/>
            <person name="Fawwal D."/>
            <person name="Degnes K."/>
            <person name="Klinkenberg G."/>
            <person name="Sletta H."/>
            <person name="Wentzel A."/>
            <person name="Liles M.R."/>
        </authorList>
    </citation>
    <scope>NUCLEOTIDE SEQUENCE</scope>
    <source>
        <strain evidence="6">DSM 41794</strain>
    </source>
</reference>
<feature type="domain" description="HTH tetR-type" evidence="5">
    <location>
        <begin position="30"/>
        <end position="90"/>
    </location>
</feature>
<dbReference type="Pfam" id="PF00440">
    <property type="entry name" value="TetR_N"/>
    <property type="match status" value="1"/>
</dbReference>
<dbReference type="GO" id="GO:0045892">
    <property type="term" value="P:negative regulation of DNA-templated transcription"/>
    <property type="evidence" value="ECO:0007669"/>
    <property type="project" value="InterPro"/>
</dbReference>
<dbReference type="SUPFAM" id="SSF46689">
    <property type="entry name" value="Homeodomain-like"/>
    <property type="match status" value="1"/>
</dbReference>
<dbReference type="Gene3D" id="1.10.357.10">
    <property type="entry name" value="Tetracycline Repressor, domain 2"/>
    <property type="match status" value="1"/>
</dbReference>
<evidence type="ECO:0000313" key="6">
    <source>
        <dbReference type="EMBL" id="MBO0517535.1"/>
    </source>
</evidence>
<proteinExistence type="predicted"/>
<evidence type="ECO:0000256" key="2">
    <source>
        <dbReference type="ARBA" id="ARBA00023125"/>
    </source>
</evidence>
<dbReference type="Pfam" id="PF02909">
    <property type="entry name" value="TetR_C_1"/>
    <property type="match status" value="1"/>
</dbReference>
<keyword evidence="1" id="KW-0805">Transcription regulation</keyword>
<keyword evidence="2 4" id="KW-0238">DNA-binding</keyword>
<comment type="caution">
    <text evidence="6">The sequence shown here is derived from an EMBL/GenBank/DDBJ whole genome shotgun (WGS) entry which is preliminary data.</text>
</comment>
<keyword evidence="3" id="KW-0804">Transcription</keyword>
<name>A0A939JMK1_9ACTN</name>
<dbReference type="RefSeq" id="WP_206969430.1">
    <property type="nucleotide sequence ID" value="NZ_BAAAJJ010000002.1"/>
</dbReference>
<accession>A0A939JMK1</accession>
<evidence type="ECO:0000313" key="7">
    <source>
        <dbReference type="Proteomes" id="UP000664167"/>
    </source>
</evidence>
<evidence type="ECO:0000256" key="4">
    <source>
        <dbReference type="PROSITE-ProRule" id="PRU00335"/>
    </source>
</evidence>
<feature type="DNA-binding region" description="H-T-H motif" evidence="4">
    <location>
        <begin position="53"/>
        <end position="72"/>
    </location>
</feature>
<evidence type="ECO:0000256" key="1">
    <source>
        <dbReference type="ARBA" id="ARBA00023015"/>
    </source>
</evidence>
<keyword evidence="7" id="KW-1185">Reference proteome</keyword>
<dbReference type="InterPro" id="IPR050109">
    <property type="entry name" value="HTH-type_TetR-like_transc_reg"/>
</dbReference>
<gene>
    <name evidence="6" type="ORF">J0695_38155</name>
</gene>
<dbReference type="GO" id="GO:0003700">
    <property type="term" value="F:DNA-binding transcription factor activity"/>
    <property type="evidence" value="ECO:0007669"/>
    <property type="project" value="TreeGrafter"/>
</dbReference>
<dbReference type="EMBL" id="JAFLRJ010000671">
    <property type="protein sequence ID" value="MBO0517535.1"/>
    <property type="molecule type" value="Genomic_DNA"/>
</dbReference>
<dbReference type="PROSITE" id="PS50977">
    <property type="entry name" value="HTH_TETR_2"/>
    <property type="match status" value="1"/>
</dbReference>
<evidence type="ECO:0000256" key="3">
    <source>
        <dbReference type="ARBA" id="ARBA00023163"/>
    </source>
</evidence>